<evidence type="ECO:0000256" key="12">
    <source>
        <dbReference type="SAM" id="Phobius"/>
    </source>
</evidence>
<keyword evidence="8 12" id="KW-1133">Transmembrane helix</keyword>
<dbReference type="Pfam" id="PF03083">
    <property type="entry name" value="MtN3_slv"/>
    <property type="match status" value="2"/>
</dbReference>
<feature type="transmembrane region" description="Helical" evidence="12">
    <location>
        <begin position="175"/>
        <end position="201"/>
    </location>
</feature>
<evidence type="ECO:0000256" key="5">
    <source>
        <dbReference type="ARBA" id="ARBA00022597"/>
    </source>
</evidence>
<comment type="subcellular location">
    <subcellularLocation>
        <location evidence="1">Cell membrane</location>
        <topology evidence="1">Multi-pass membrane protein</topology>
    </subcellularLocation>
</comment>
<comment type="subunit">
    <text evidence="10">Forms homooligomers and/or heterooligomers.</text>
</comment>
<dbReference type="FunFam" id="1.20.1280.290:FF:000001">
    <property type="entry name" value="Bidirectional sugar transporter SWEET"/>
    <property type="match status" value="1"/>
</dbReference>
<feature type="transmembrane region" description="Helical" evidence="12">
    <location>
        <begin position="116"/>
        <end position="137"/>
    </location>
</feature>
<dbReference type="PRINTS" id="PR01217">
    <property type="entry name" value="PRICHEXTENSN"/>
</dbReference>
<name>A0A5P1EV11_ASPOF</name>
<evidence type="ECO:0000256" key="7">
    <source>
        <dbReference type="ARBA" id="ARBA00022737"/>
    </source>
</evidence>
<keyword evidence="6 12" id="KW-0812">Transmembrane</keyword>
<dbReference type="Gramene" id="ONK69846">
    <property type="protein sequence ID" value="ONK69846"/>
    <property type="gene ID" value="A4U43_C05F27340"/>
</dbReference>
<evidence type="ECO:0000256" key="9">
    <source>
        <dbReference type="ARBA" id="ARBA00023136"/>
    </source>
</evidence>
<dbReference type="AlphaFoldDB" id="A0A5P1EV11"/>
<evidence type="ECO:0000256" key="4">
    <source>
        <dbReference type="ARBA" id="ARBA00022475"/>
    </source>
</evidence>
<feature type="compositionally biased region" description="Pro residues" evidence="11">
    <location>
        <begin position="1"/>
        <end position="24"/>
    </location>
</feature>
<dbReference type="PANTHER" id="PTHR10791:SF57">
    <property type="entry name" value="BIDIRECTIONAL SUGAR TRANSPORTER SWEET2A"/>
    <property type="match status" value="1"/>
</dbReference>
<feature type="compositionally biased region" description="Pro residues" evidence="11">
    <location>
        <begin position="34"/>
        <end position="54"/>
    </location>
</feature>
<keyword evidence="3" id="KW-0813">Transport</keyword>
<evidence type="ECO:0000256" key="2">
    <source>
        <dbReference type="ARBA" id="ARBA00007809"/>
    </source>
</evidence>
<keyword evidence="5" id="KW-0762">Sugar transport</keyword>
<feature type="transmembrane region" description="Helical" evidence="12">
    <location>
        <begin position="213"/>
        <end position="231"/>
    </location>
</feature>
<dbReference type="GO" id="GO:0051119">
    <property type="term" value="F:sugar transmembrane transporter activity"/>
    <property type="evidence" value="ECO:0007669"/>
    <property type="project" value="InterPro"/>
</dbReference>
<evidence type="ECO:0000256" key="10">
    <source>
        <dbReference type="ARBA" id="ARBA00038715"/>
    </source>
</evidence>
<evidence type="ECO:0000256" key="3">
    <source>
        <dbReference type="ARBA" id="ARBA00022448"/>
    </source>
</evidence>
<dbReference type="GO" id="GO:0005886">
    <property type="term" value="C:plasma membrane"/>
    <property type="evidence" value="ECO:0007669"/>
    <property type="project" value="UniProtKB-SubCell"/>
</dbReference>
<dbReference type="InterPro" id="IPR047664">
    <property type="entry name" value="SWEET"/>
</dbReference>
<evidence type="ECO:0000256" key="11">
    <source>
        <dbReference type="SAM" id="MobiDB-lite"/>
    </source>
</evidence>
<evidence type="ECO:0000256" key="6">
    <source>
        <dbReference type="ARBA" id="ARBA00022692"/>
    </source>
</evidence>
<dbReference type="EMBL" id="CM007385">
    <property type="protein sequence ID" value="ONK69846.1"/>
    <property type="molecule type" value="Genomic_DNA"/>
</dbReference>
<keyword evidence="7" id="KW-0677">Repeat</keyword>
<dbReference type="Gene3D" id="1.20.1280.290">
    <property type="match status" value="2"/>
</dbReference>
<reference evidence="14" key="1">
    <citation type="journal article" date="2017" name="Nat. Commun.">
        <title>The asparagus genome sheds light on the origin and evolution of a young Y chromosome.</title>
        <authorList>
            <person name="Harkess A."/>
            <person name="Zhou J."/>
            <person name="Xu C."/>
            <person name="Bowers J.E."/>
            <person name="Van der Hulst R."/>
            <person name="Ayyampalayam S."/>
            <person name="Mercati F."/>
            <person name="Riccardi P."/>
            <person name="McKain M.R."/>
            <person name="Kakrana A."/>
            <person name="Tang H."/>
            <person name="Ray J."/>
            <person name="Groenendijk J."/>
            <person name="Arikit S."/>
            <person name="Mathioni S.M."/>
            <person name="Nakano M."/>
            <person name="Shan H."/>
            <person name="Telgmann-Rauber A."/>
            <person name="Kanno A."/>
            <person name="Yue Z."/>
            <person name="Chen H."/>
            <person name="Li W."/>
            <person name="Chen Y."/>
            <person name="Xu X."/>
            <person name="Zhang Y."/>
            <person name="Luo S."/>
            <person name="Chen H."/>
            <person name="Gao J."/>
            <person name="Mao Z."/>
            <person name="Pires J.C."/>
            <person name="Luo M."/>
            <person name="Kudrna D."/>
            <person name="Wing R.A."/>
            <person name="Meyers B.C."/>
            <person name="Yi K."/>
            <person name="Kong H."/>
            <person name="Lavrijsen P."/>
            <person name="Sunseri F."/>
            <person name="Falavigna A."/>
            <person name="Ye Y."/>
            <person name="Leebens-Mack J.H."/>
            <person name="Chen G."/>
        </authorList>
    </citation>
    <scope>NUCLEOTIDE SEQUENCE [LARGE SCALE GENOMIC DNA]</scope>
    <source>
        <strain evidence="14">cv. DH0086</strain>
    </source>
</reference>
<dbReference type="PANTHER" id="PTHR10791">
    <property type="entry name" value="RAG1-ACTIVATING PROTEIN 1"/>
    <property type="match status" value="1"/>
</dbReference>
<feature type="region of interest" description="Disordered" evidence="11">
    <location>
        <begin position="1"/>
        <end position="66"/>
    </location>
</feature>
<evidence type="ECO:0000313" key="13">
    <source>
        <dbReference type="EMBL" id="ONK69846.1"/>
    </source>
</evidence>
<evidence type="ECO:0000256" key="8">
    <source>
        <dbReference type="ARBA" id="ARBA00022989"/>
    </source>
</evidence>
<evidence type="ECO:0000313" key="14">
    <source>
        <dbReference type="Proteomes" id="UP000243459"/>
    </source>
</evidence>
<dbReference type="FunFam" id="1.20.1280.290:FF:000002">
    <property type="entry name" value="Bidirectional sugar transporter SWEET"/>
    <property type="match status" value="1"/>
</dbReference>
<feature type="transmembrane region" description="Helical" evidence="12">
    <location>
        <begin position="271"/>
        <end position="290"/>
    </location>
</feature>
<feature type="transmembrane region" description="Helical" evidence="12">
    <location>
        <begin position="296"/>
        <end position="319"/>
    </location>
</feature>
<keyword evidence="9 12" id="KW-0472">Membrane</keyword>
<gene>
    <name evidence="13" type="ORF">A4U43_C05F27340</name>
</gene>
<sequence length="336" mass="36963">MPPPSSSPSSPPPSPPPFPPPPSPHAISPLPSVVSPPPLSPSASSPPPPSPPPSSVLSSSSTTPPPPLHTSSVVGIIIILHYTTATVTRRKVWRGDDSDRGHRGEREREREGGECYGAGVAGNIFAFVLFVSPIPTFRRIVRNHSTEQFSGLPYVYALLNCLICFWYALPCVSHGVFLVATVNSVGAVFQLVYVMFFIVFADNTKKLKMSGSLVAVFVAFFLIMYSSLYVFDKETRHMFVGYLTIASLISMFASPLSIIRLVIRTKSVEFMPFYLSLATFLMSISFFAYGMLLDDFFIYIPNGIGSILGVIQLLLYAYYSRKSRDDSRLPLIVSYQ</sequence>
<dbReference type="InterPro" id="IPR004316">
    <property type="entry name" value="SWEET_rpt"/>
</dbReference>
<accession>A0A5P1EV11</accession>
<proteinExistence type="inferred from homology"/>
<evidence type="ECO:0008006" key="15">
    <source>
        <dbReference type="Google" id="ProtNLM"/>
    </source>
</evidence>
<dbReference type="OMA" id="SVYSICS"/>
<dbReference type="Proteomes" id="UP000243459">
    <property type="component" value="Chromosome 5"/>
</dbReference>
<comment type="similarity">
    <text evidence="2">Belongs to the SWEET sugar transporter family.</text>
</comment>
<feature type="transmembrane region" description="Helical" evidence="12">
    <location>
        <begin position="237"/>
        <end position="259"/>
    </location>
</feature>
<keyword evidence="4" id="KW-1003">Cell membrane</keyword>
<feature type="transmembrane region" description="Helical" evidence="12">
    <location>
        <begin position="149"/>
        <end position="169"/>
    </location>
</feature>
<protein>
    <recommendedName>
        <fullName evidence="15">Bidirectional sugar transporter SWEET</fullName>
    </recommendedName>
</protein>
<keyword evidence="14" id="KW-1185">Reference proteome</keyword>
<organism evidence="13 14">
    <name type="scientific">Asparagus officinalis</name>
    <name type="common">Garden asparagus</name>
    <dbReference type="NCBI Taxonomy" id="4686"/>
    <lineage>
        <taxon>Eukaryota</taxon>
        <taxon>Viridiplantae</taxon>
        <taxon>Streptophyta</taxon>
        <taxon>Embryophyta</taxon>
        <taxon>Tracheophyta</taxon>
        <taxon>Spermatophyta</taxon>
        <taxon>Magnoliopsida</taxon>
        <taxon>Liliopsida</taxon>
        <taxon>Asparagales</taxon>
        <taxon>Asparagaceae</taxon>
        <taxon>Asparagoideae</taxon>
        <taxon>Asparagus</taxon>
    </lineage>
</organism>
<evidence type="ECO:0000256" key="1">
    <source>
        <dbReference type="ARBA" id="ARBA00004651"/>
    </source>
</evidence>